<gene>
    <name evidence="6" type="ORF">ACFQWB_09375</name>
</gene>
<evidence type="ECO:0000256" key="1">
    <source>
        <dbReference type="ARBA" id="ARBA00023015"/>
    </source>
</evidence>
<dbReference type="EMBL" id="JBHTGQ010000020">
    <property type="protein sequence ID" value="MFC7750137.1"/>
    <property type="molecule type" value="Genomic_DNA"/>
</dbReference>
<accession>A0ABW2V6B3</accession>
<reference evidence="7" key="1">
    <citation type="journal article" date="2019" name="Int. J. Syst. Evol. Microbiol.">
        <title>The Global Catalogue of Microorganisms (GCM) 10K type strain sequencing project: providing services to taxonomists for standard genome sequencing and annotation.</title>
        <authorList>
            <consortium name="The Broad Institute Genomics Platform"/>
            <consortium name="The Broad Institute Genome Sequencing Center for Infectious Disease"/>
            <person name="Wu L."/>
            <person name="Ma J."/>
        </authorList>
    </citation>
    <scope>NUCLEOTIDE SEQUENCE [LARGE SCALE GENOMIC DNA]</scope>
    <source>
        <strain evidence="7">JCM 18657</strain>
    </source>
</reference>
<dbReference type="InterPro" id="IPR009061">
    <property type="entry name" value="DNA-bd_dom_put_sf"/>
</dbReference>
<sequence>MKIQEVMRLTGLTRKAIYFYEKEGLIRPRIDETNQYRDYSDADVDRLRLIAALRSLDFSVQEIKRLLDGQETPIELVRRRLAGIRQQKEQLDRAERVLAALCEEPLESGELLRRLRAEGASYDQSRRLDADYLAGRLLELFPGAFGRLLSLHFGAFLDEPLDSPAKEQAWRELVDYLDAAGEFELPPVLKELDALTESDFEHIRMASLEHLRPYLNPDDETYGRLLAQARAALNSVPFQAYNRSQAEFMAPLKRELAAKGFYEGVVSRLEVLSSSYRAYRDTLRRLQDDLGIDYGEQGLIVF</sequence>
<dbReference type="Gene3D" id="1.10.1660.10">
    <property type="match status" value="1"/>
</dbReference>
<keyword evidence="7" id="KW-1185">Reference proteome</keyword>
<evidence type="ECO:0000259" key="5">
    <source>
        <dbReference type="PROSITE" id="PS50937"/>
    </source>
</evidence>
<dbReference type="PANTHER" id="PTHR30204">
    <property type="entry name" value="REDOX-CYCLING DRUG-SENSING TRANSCRIPTIONAL ACTIVATOR SOXR"/>
    <property type="match status" value="1"/>
</dbReference>
<feature type="coiled-coil region" evidence="4">
    <location>
        <begin position="74"/>
        <end position="104"/>
    </location>
</feature>
<feature type="domain" description="HTH merR-type" evidence="5">
    <location>
        <begin position="1"/>
        <end position="69"/>
    </location>
</feature>
<comment type="caution">
    <text evidence="6">The sequence shown here is derived from an EMBL/GenBank/DDBJ whole genome shotgun (WGS) entry which is preliminary data.</text>
</comment>
<protein>
    <submittedName>
        <fullName evidence="6">MerR family transcriptional regulator</fullName>
    </submittedName>
</protein>
<evidence type="ECO:0000313" key="7">
    <source>
        <dbReference type="Proteomes" id="UP001596528"/>
    </source>
</evidence>
<organism evidence="6 7">
    <name type="scientific">Paenibacillus thermoaerophilus</name>
    <dbReference type="NCBI Taxonomy" id="1215385"/>
    <lineage>
        <taxon>Bacteria</taxon>
        <taxon>Bacillati</taxon>
        <taxon>Bacillota</taxon>
        <taxon>Bacilli</taxon>
        <taxon>Bacillales</taxon>
        <taxon>Paenibacillaceae</taxon>
        <taxon>Paenibacillus</taxon>
    </lineage>
</organism>
<keyword evidence="1" id="KW-0805">Transcription regulation</keyword>
<name>A0ABW2V6B3_9BACL</name>
<dbReference type="RefSeq" id="WP_138789677.1">
    <property type="nucleotide sequence ID" value="NZ_JBHTGQ010000020.1"/>
</dbReference>
<keyword evidence="2" id="KW-0238">DNA-binding</keyword>
<dbReference type="PANTHER" id="PTHR30204:SF94">
    <property type="entry name" value="HEAVY METAL-DEPENDENT TRANSCRIPTIONAL REGULATOR HI_0293-RELATED"/>
    <property type="match status" value="1"/>
</dbReference>
<dbReference type="CDD" id="cd00592">
    <property type="entry name" value="HTH_MerR-like"/>
    <property type="match status" value="1"/>
</dbReference>
<dbReference type="Proteomes" id="UP001596528">
    <property type="component" value="Unassembled WGS sequence"/>
</dbReference>
<dbReference type="SUPFAM" id="SSF46955">
    <property type="entry name" value="Putative DNA-binding domain"/>
    <property type="match status" value="1"/>
</dbReference>
<dbReference type="PROSITE" id="PS50937">
    <property type="entry name" value="HTH_MERR_2"/>
    <property type="match status" value="1"/>
</dbReference>
<evidence type="ECO:0000256" key="3">
    <source>
        <dbReference type="ARBA" id="ARBA00023163"/>
    </source>
</evidence>
<keyword evidence="3" id="KW-0804">Transcription</keyword>
<evidence type="ECO:0000313" key="6">
    <source>
        <dbReference type="EMBL" id="MFC7750137.1"/>
    </source>
</evidence>
<keyword evidence="4" id="KW-0175">Coiled coil</keyword>
<dbReference type="SMART" id="SM00422">
    <property type="entry name" value="HTH_MERR"/>
    <property type="match status" value="1"/>
</dbReference>
<dbReference type="Pfam" id="PF13411">
    <property type="entry name" value="MerR_1"/>
    <property type="match status" value="1"/>
</dbReference>
<evidence type="ECO:0000256" key="4">
    <source>
        <dbReference type="SAM" id="Coils"/>
    </source>
</evidence>
<dbReference type="InterPro" id="IPR047057">
    <property type="entry name" value="MerR_fam"/>
</dbReference>
<evidence type="ECO:0000256" key="2">
    <source>
        <dbReference type="ARBA" id="ARBA00023125"/>
    </source>
</evidence>
<proteinExistence type="predicted"/>
<dbReference type="InterPro" id="IPR000551">
    <property type="entry name" value="MerR-type_HTH_dom"/>
</dbReference>